<dbReference type="OrthoDB" id="10574548at2759"/>
<organism evidence="8 9">
    <name type="scientific">Ectocarpus siliculosus</name>
    <name type="common">Brown alga</name>
    <name type="synonym">Conferva siliculosa</name>
    <dbReference type="NCBI Taxonomy" id="2880"/>
    <lineage>
        <taxon>Eukaryota</taxon>
        <taxon>Sar</taxon>
        <taxon>Stramenopiles</taxon>
        <taxon>Ochrophyta</taxon>
        <taxon>PX clade</taxon>
        <taxon>Phaeophyceae</taxon>
        <taxon>Ectocarpales</taxon>
        <taxon>Ectocarpaceae</taxon>
        <taxon>Ectocarpus</taxon>
    </lineage>
</organism>
<dbReference type="InParanoid" id="D7G2D7"/>
<evidence type="ECO:0000256" key="5">
    <source>
        <dbReference type="ARBA" id="ARBA00022729"/>
    </source>
</evidence>
<keyword evidence="5" id="KW-0732">Signal</keyword>
<gene>
    <name evidence="8" type="ORF">Esi_0471_0002</name>
</gene>
<dbReference type="Proteomes" id="UP000002630">
    <property type="component" value="Unassembled WGS sequence"/>
</dbReference>
<name>D7G2D7_ECTSI</name>
<evidence type="ECO:0000256" key="2">
    <source>
        <dbReference type="ARBA" id="ARBA00004442"/>
    </source>
</evidence>
<evidence type="ECO:0000256" key="1">
    <source>
        <dbReference type="ARBA" id="ARBA00004196"/>
    </source>
</evidence>
<dbReference type="NCBIfam" id="TIGR01376">
    <property type="entry name" value="POMP_repeat"/>
    <property type="match status" value="1"/>
</dbReference>
<keyword evidence="6" id="KW-0472">Membrane</keyword>
<sequence>MQDDTHVIVLENIACKLPRAVIVSGPYAFLVSSELASLTFENLRFSIKDGADFFLNLSSDEYQGTVAFVGTSPQQSHGGTFKIELGASLTFGAPVIFMGSSVVAGKRGGAIYNNGYLTFEHSAKFANCSVVSEDGEAPTTPTLKPGISLDDASGLPGTAAAFADAAVSTNVEPAHPVPHWGCGGALYNGESAQASFQDVTWFNDNIAGVGSAGGAVCNEGVASFSSRTYFTGNTVPEHSLYGRGEGGALFTAAGAVTTLVRKANFRNNRSGGEGGAIYSAGITTLQGSGVFYGNMAWGWASGRGGHVFSSGVFEVKRDTSFRSGRASHDGGALFVSDIGEACFDGELGFHGNEAARQCHDVYDASSKTVCLSVG</sequence>
<evidence type="ECO:0008006" key="10">
    <source>
        <dbReference type="Google" id="ProtNLM"/>
    </source>
</evidence>
<keyword evidence="4" id="KW-0964">Secreted</keyword>
<reference evidence="8 9" key="1">
    <citation type="journal article" date="2010" name="Nature">
        <title>The Ectocarpus genome and the independent evolution of multicellularity in brown algae.</title>
        <authorList>
            <person name="Cock J.M."/>
            <person name="Sterck L."/>
            <person name="Rouze P."/>
            <person name="Scornet D."/>
            <person name="Allen A.E."/>
            <person name="Amoutzias G."/>
            <person name="Anthouard V."/>
            <person name="Artiguenave F."/>
            <person name="Aury J.M."/>
            <person name="Badger J.H."/>
            <person name="Beszteri B."/>
            <person name="Billiau K."/>
            <person name="Bonnet E."/>
            <person name="Bothwell J.H."/>
            <person name="Bowler C."/>
            <person name="Boyen C."/>
            <person name="Brownlee C."/>
            <person name="Carrano C.J."/>
            <person name="Charrier B."/>
            <person name="Cho G.Y."/>
            <person name="Coelho S.M."/>
            <person name="Collen J."/>
            <person name="Corre E."/>
            <person name="Da Silva C."/>
            <person name="Delage L."/>
            <person name="Delaroque N."/>
            <person name="Dittami S.M."/>
            <person name="Doulbeau S."/>
            <person name="Elias M."/>
            <person name="Farnham G."/>
            <person name="Gachon C.M."/>
            <person name="Gschloessl B."/>
            <person name="Heesch S."/>
            <person name="Jabbari K."/>
            <person name="Jubin C."/>
            <person name="Kawai H."/>
            <person name="Kimura K."/>
            <person name="Kloareg B."/>
            <person name="Kupper F.C."/>
            <person name="Lang D."/>
            <person name="Le Bail A."/>
            <person name="Leblanc C."/>
            <person name="Lerouge P."/>
            <person name="Lohr M."/>
            <person name="Lopez P.J."/>
            <person name="Martens C."/>
            <person name="Maumus F."/>
            <person name="Michel G."/>
            <person name="Miranda-Saavedra D."/>
            <person name="Morales J."/>
            <person name="Moreau H."/>
            <person name="Motomura T."/>
            <person name="Nagasato C."/>
            <person name="Napoli C.A."/>
            <person name="Nelson D.R."/>
            <person name="Nyvall-Collen P."/>
            <person name="Peters A.F."/>
            <person name="Pommier C."/>
            <person name="Potin P."/>
            <person name="Poulain J."/>
            <person name="Quesneville H."/>
            <person name="Read B."/>
            <person name="Rensing S.A."/>
            <person name="Ritter A."/>
            <person name="Rousvoal S."/>
            <person name="Samanta M."/>
            <person name="Samson G."/>
            <person name="Schroeder D.C."/>
            <person name="Segurens B."/>
            <person name="Strittmatter M."/>
            <person name="Tonon T."/>
            <person name="Tregear J.W."/>
            <person name="Valentin K."/>
            <person name="von Dassow P."/>
            <person name="Yamagishi T."/>
            <person name="Van de Peer Y."/>
            <person name="Wincker P."/>
        </authorList>
    </citation>
    <scope>NUCLEOTIDE SEQUENCE [LARGE SCALE GENOMIC DNA]</scope>
    <source>
        <strain evidence="9">Ec32 / CCAP1310/4</strain>
    </source>
</reference>
<dbReference type="GO" id="GO:0005576">
    <property type="term" value="C:extracellular region"/>
    <property type="evidence" value="ECO:0007669"/>
    <property type="project" value="UniProtKB-SubCell"/>
</dbReference>
<comment type="subcellular location">
    <subcellularLocation>
        <location evidence="1">Cell envelope</location>
    </subcellularLocation>
    <subcellularLocation>
        <location evidence="2">Cell outer membrane</location>
    </subcellularLocation>
    <subcellularLocation>
        <location evidence="3">Secreted</location>
    </subcellularLocation>
</comment>
<protein>
    <recommendedName>
        <fullName evidence="10">Polymorphic outer membrane protein</fullName>
    </recommendedName>
</protein>
<proteinExistence type="predicted"/>
<evidence type="ECO:0000313" key="8">
    <source>
        <dbReference type="EMBL" id="CBJ33371.1"/>
    </source>
</evidence>
<accession>D7G2D7</accession>
<dbReference type="AlphaFoldDB" id="D7G2D7"/>
<evidence type="ECO:0000256" key="4">
    <source>
        <dbReference type="ARBA" id="ARBA00022525"/>
    </source>
</evidence>
<evidence type="ECO:0000256" key="7">
    <source>
        <dbReference type="ARBA" id="ARBA00023237"/>
    </source>
</evidence>
<keyword evidence="9" id="KW-1185">Reference proteome</keyword>
<evidence type="ECO:0000313" key="9">
    <source>
        <dbReference type="Proteomes" id="UP000002630"/>
    </source>
</evidence>
<dbReference type="InterPro" id="IPR011050">
    <property type="entry name" value="Pectin_lyase_fold/virulence"/>
</dbReference>
<dbReference type="Pfam" id="PF02415">
    <property type="entry name" value="Chlam_PMP"/>
    <property type="match status" value="1"/>
</dbReference>
<dbReference type="InterPro" id="IPR003368">
    <property type="entry name" value="POMP_repeat"/>
</dbReference>
<evidence type="ECO:0000256" key="3">
    <source>
        <dbReference type="ARBA" id="ARBA00004613"/>
    </source>
</evidence>
<evidence type="ECO:0000256" key="6">
    <source>
        <dbReference type="ARBA" id="ARBA00023136"/>
    </source>
</evidence>
<keyword evidence="7" id="KW-0998">Cell outer membrane</keyword>
<dbReference type="SUPFAM" id="SSF51126">
    <property type="entry name" value="Pectin lyase-like"/>
    <property type="match status" value="1"/>
</dbReference>
<dbReference type="EMBL" id="FN649760">
    <property type="protein sequence ID" value="CBJ33371.1"/>
    <property type="molecule type" value="Genomic_DNA"/>
</dbReference>